<dbReference type="STRING" id="317025.Tcr_1149"/>
<organism evidence="9">
    <name type="scientific">Hydrogenovibrio crunogenus (strain DSM 25203 / XCL-2)</name>
    <name type="common">Thiomicrospira crunogena</name>
    <dbReference type="NCBI Taxonomy" id="317025"/>
    <lineage>
        <taxon>Bacteria</taxon>
        <taxon>Pseudomonadati</taxon>
        <taxon>Pseudomonadota</taxon>
        <taxon>Gammaproteobacteria</taxon>
        <taxon>Thiotrichales</taxon>
        <taxon>Piscirickettsiaceae</taxon>
        <taxon>Hydrogenovibrio</taxon>
    </lineage>
</organism>
<evidence type="ECO:0000256" key="6">
    <source>
        <dbReference type="ARBA" id="ARBA00022989"/>
    </source>
</evidence>
<proteinExistence type="predicted"/>
<evidence type="ECO:0000256" key="3">
    <source>
        <dbReference type="ARBA" id="ARBA00022670"/>
    </source>
</evidence>
<dbReference type="InterPro" id="IPR026392">
    <property type="entry name" value="Exo/Archaeosortase_dom"/>
</dbReference>
<keyword evidence="2" id="KW-1003">Cell membrane</keyword>
<dbReference type="HOGENOM" id="CLU_1633647_0_0_6"/>
<keyword evidence="3" id="KW-0645">Protease</keyword>
<keyword evidence="7 8" id="KW-0472">Membrane</keyword>
<gene>
    <name evidence="9" type="ordered locus">Tcr_1149</name>
</gene>
<evidence type="ECO:0000256" key="7">
    <source>
        <dbReference type="ARBA" id="ARBA00023136"/>
    </source>
</evidence>
<dbReference type="GO" id="GO:0008233">
    <property type="term" value="F:peptidase activity"/>
    <property type="evidence" value="ECO:0007669"/>
    <property type="project" value="UniProtKB-KW"/>
</dbReference>
<feature type="transmembrane region" description="Helical" evidence="8">
    <location>
        <begin position="136"/>
        <end position="159"/>
    </location>
</feature>
<evidence type="ECO:0000256" key="2">
    <source>
        <dbReference type="ARBA" id="ARBA00022475"/>
    </source>
</evidence>
<keyword evidence="4 8" id="KW-0812">Transmembrane</keyword>
<feature type="transmembrane region" description="Helical" evidence="8">
    <location>
        <begin position="76"/>
        <end position="93"/>
    </location>
</feature>
<dbReference type="OrthoDB" id="5615839at2"/>
<name>Q31GH9_HYDCU</name>
<dbReference type="KEGG" id="tcx:Tcr_1149"/>
<evidence type="ECO:0008006" key="10">
    <source>
        <dbReference type="Google" id="ProtNLM"/>
    </source>
</evidence>
<evidence type="ECO:0000256" key="5">
    <source>
        <dbReference type="ARBA" id="ARBA00022801"/>
    </source>
</evidence>
<dbReference type="AlphaFoldDB" id="Q31GH9"/>
<feature type="transmembrane region" description="Helical" evidence="8">
    <location>
        <begin position="6"/>
        <end position="30"/>
    </location>
</feature>
<dbReference type="EMBL" id="CP000109">
    <property type="protein sequence ID" value="ABB41744.1"/>
    <property type="molecule type" value="Genomic_DNA"/>
</dbReference>
<sequence>MFGFIVRYVFWVCLLFWMVFFDQFSPIFIINQLQTDLMISLTWLWVDALELSLRIQDNTLILSNGMSLRIVHECNGLTPFLLFLAAVLAYPTFWKNKVAWAIFGYIALLVINVVRMLLITLVVIDYPDLFHFAHDWVGRYSVGLLTLGLFFLFTVFVPIQATSLKDRHN</sequence>
<evidence type="ECO:0000256" key="4">
    <source>
        <dbReference type="ARBA" id="ARBA00022692"/>
    </source>
</evidence>
<evidence type="ECO:0000256" key="8">
    <source>
        <dbReference type="SAM" id="Phobius"/>
    </source>
</evidence>
<keyword evidence="6 8" id="KW-1133">Transmembrane helix</keyword>
<feature type="transmembrane region" description="Helical" evidence="8">
    <location>
        <begin position="100"/>
        <end position="124"/>
    </location>
</feature>
<dbReference type="GO" id="GO:0006508">
    <property type="term" value="P:proteolysis"/>
    <property type="evidence" value="ECO:0007669"/>
    <property type="project" value="UniProtKB-KW"/>
</dbReference>
<dbReference type="NCBIfam" id="TIGR04178">
    <property type="entry name" value="exo_archaeo"/>
    <property type="match status" value="1"/>
</dbReference>
<reference evidence="9" key="1">
    <citation type="submission" date="2006-07" db="EMBL/GenBank/DDBJ databases">
        <title>Complete sequence of Thiomicrospira crunogena XCL-2.</title>
        <authorList>
            <consortium name="US DOE Joint Genome Institute"/>
            <person name="Copeland A."/>
            <person name="Lucas S."/>
            <person name="Lapidus A."/>
            <person name="Barry K."/>
            <person name="Detter J.C."/>
            <person name="Glavina del Rio T."/>
            <person name="Hammon N."/>
            <person name="Israni S."/>
            <person name="Dalin E."/>
            <person name="Tice H."/>
            <person name="Pitluck S."/>
            <person name="Chain P."/>
            <person name="Malfatti S."/>
            <person name="Shin M."/>
            <person name="Vergez L."/>
            <person name="Schmutz J."/>
            <person name="Larimer F."/>
            <person name="Land M."/>
            <person name="Hauser L."/>
            <person name="Kyrpides N."/>
            <person name="Lykidis A."/>
            <person name="Scott K.M."/>
            <person name="Sievert S."/>
            <person name="Kerfeld C."/>
            <person name="Freyermuth S."/>
            <person name="Dobrinski K."/>
            <person name="Boller A."/>
            <person name="Fitzpatrick K."/>
            <person name="Thoma P."/>
            <person name="Moore J."/>
            <person name="Richardson P."/>
        </authorList>
    </citation>
    <scope>NUCLEOTIDE SEQUENCE</scope>
    <source>
        <strain evidence="9">XCL-2</strain>
    </source>
</reference>
<evidence type="ECO:0000313" key="9">
    <source>
        <dbReference type="EMBL" id="ABB41744.1"/>
    </source>
</evidence>
<evidence type="ECO:0000256" key="1">
    <source>
        <dbReference type="ARBA" id="ARBA00004651"/>
    </source>
</evidence>
<protein>
    <recommendedName>
        <fullName evidence="10">Exosortase/archaeosortase family protein</fullName>
    </recommendedName>
</protein>
<comment type="subcellular location">
    <subcellularLocation>
        <location evidence="1">Cell membrane</location>
        <topology evidence="1">Multi-pass membrane protein</topology>
    </subcellularLocation>
</comment>
<keyword evidence="5" id="KW-0378">Hydrolase</keyword>
<accession>Q31GH9</accession>
<dbReference type="GO" id="GO:0005886">
    <property type="term" value="C:plasma membrane"/>
    <property type="evidence" value="ECO:0007669"/>
    <property type="project" value="UniProtKB-SubCell"/>
</dbReference>